<organism evidence="2 3">
    <name type="scientific">Companilactobacillus versmoldensis DSM 14857 = KCTC 3814</name>
    <dbReference type="NCBI Taxonomy" id="1423815"/>
    <lineage>
        <taxon>Bacteria</taxon>
        <taxon>Bacillati</taxon>
        <taxon>Bacillota</taxon>
        <taxon>Bacilli</taxon>
        <taxon>Lactobacillales</taxon>
        <taxon>Lactobacillaceae</taxon>
        <taxon>Companilactobacillus</taxon>
    </lineage>
</organism>
<proteinExistence type="predicted"/>
<feature type="transmembrane region" description="Helical" evidence="1">
    <location>
        <begin position="6"/>
        <end position="22"/>
    </location>
</feature>
<keyword evidence="1" id="KW-1133">Transmembrane helix</keyword>
<dbReference type="Pfam" id="PF00756">
    <property type="entry name" value="Esterase"/>
    <property type="match status" value="1"/>
</dbReference>
<dbReference type="PANTHER" id="PTHR48098">
    <property type="entry name" value="ENTEROCHELIN ESTERASE-RELATED"/>
    <property type="match status" value="1"/>
</dbReference>
<dbReference type="InterPro" id="IPR000801">
    <property type="entry name" value="Esterase-like"/>
</dbReference>
<keyword evidence="3" id="KW-1185">Reference proteome</keyword>
<dbReference type="InterPro" id="IPR050583">
    <property type="entry name" value="Mycobacterial_A85_antigen"/>
</dbReference>
<keyword evidence="1" id="KW-0472">Membrane</keyword>
<dbReference type="AlphaFoldDB" id="A0A0R1SCF5"/>
<name>A0A0R1SCF5_9LACO</name>
<dbReference type="InterPro" id="IPR029058">
    <property type="entry name" value="AB_hydrolase_fold"/>
</dbReference>
<gene>
    <name evidence="2" type="ORF">FC27_GL000285</name>
</gene>
<dbReference type="GO" id="GO:0016787">
    <property type="term" value="F:hydrolase activity"/>
    <property type="evidence" value="ECO:0007669"/>
    <property type="project" value="UniProtKB-KW"/>
</dbReference>
<dbReference type="eggNOG" id="COG2382">
    <property type="taxonomic scope" value="Bacteria"/>
</dbReference>
<sequence>MLKHEYIFVILLGVILMSALIFRSNESDKDRDSQSEKDDQGTTETISYQTSYQHKEYSKKALVYLPKNYDDKKEHDIVYLMHGSSEAVDDFYQDGNFQQILDGLDRNADLKNTIVVFPTYYPSRKFVSSDYYPDRPLNKAFAEKELTEDLMPAVEQKYHTFAKTADSNGFKQSRAHRAFGGFSMGAITTWYVFENDLNYFSSFLPMAGDSWTITEDGGIVATKRTADKLAEQVEPNLPFKIMAAVGVNDSTSISMTPQIEAMWKLPEFNHDNLQYYKQKSGSHSPQSSGKQFEHYAKKIF</sequence>
<dbReference type="EMBL" id="AZFA01000010">
    <property type="protein sequence ID" value="KRL66839.1"/>
    <property type="molecule type" value="Genomic_DNA"/>
</dbReference>
<dbReference type="SUPFAM" id="SSF53474">
    <property type="entry name" value="alpha/beta-Hydrolases"/>
    <property type="match status" value="1"/>
</dbReference>
<reference evidence="2 3" key="1">
    <citation type="journal article" date="2015" name="Genome Announc.">
        <title>Expanding the biotechnology potential of lactobacilli through comparative genomics of 213 strains and associated genera.</title>
        <authorList>
            <person name="Sun Z."/>
            <person name="Harris H.M."/>
            <person name="McCann A."/>
            <person name="Guo C."/>
            <person name="Argimon S."/>
            <person name="Zhang W."/>
            <person name="Yang X."/>
            <person name="Jeffery I.B."/>
            <person name="Cooney J.C."/>
            <person name="Kagawa T.F."/>
            <person name="Liu W."/>
            <person name="Song Y."/>
            <person name="Salvetti E."/>
            <person name="Wrobel A."/>
            <person name="Rasinkangas P."/>
            <person name="Parkhill J."/>
            <person name="Rea M.C."/>
            <person name="O'Sullivan O."/>
            <person name="Ritari J."/>
            <person name="Douillard F.P."/>
            <person name="Paul Ross R."/>
            <person name="Yang R."/>
            <person name="Briner A.E."/>
            <person name="Felis G.E."/>
            <person name="de Vos W.M."/>
            <person name="Barrangou R."/>
            <person name="Klaenhammer T.R."/>
            <person name="Caufield P.W."/>
            <person name="Cui Y."/>
            <person name="Zhang H."/>
            <person name="O'Toole P.W."/>
        </authorList>
    </citation>
    <scope>NUCLEOTIDE SEQUENCE [LARGE SCALE GENOMIC DNA]</scope>
    <source>
        <strain evidence="2 3">DSM 14857</strain>
    </source>
</reference>
<keyword evidence="2" id="KW-0378">Hydrolase</keyword>
<accession>A0A0R1SCF5</accession>
<dbReference type="Gene3D" id="3.40.50.1820">
    <property type="entry name" value="alpha/beta hydrolase"/>
    <property type="match status" value="1"/>
</dbReference>
<evidence type="ECO:0000313" key="2">
    <source>
        <dbReference type="EMBL" id="KRL66839.1"/>
    </source>
</evidence>
<comment type="caution">
    <text evidence="2">The sequence shown here is derived from an EMBL/GenBank/DDBJ whole genome shotgun (WGS) entry which is preliminary data.</text>
</comment>
<keyword evidence="1" id="KW-0812">Transmembrane</keyword>
<evidence type="ECO:0000313" key="3">
    <source>
        <dbReference type="Proteomes" id="UP000051647"/>
    </source>
</evidence>
<dbReference type="Proteomes" id="UP000051647">
    <property type="component" value="Unassembled WGS sequence"/>
</dbReference>
<dbReference type="STRING" id="1423815.FC27_GL000285"/>
<dbReference type="PATRIC" id="fig|1423815.3.peg.289"/>
<dbReference type="OrthoDB" id="9803578at2"/>
<evidence type="ECO:0000256" key="1">
    <source>
        <dbReference type="SAM" id="Phobius"/>
    </source>
</evidence>
<protein>
    <submittedName>
        <fullName evidence="2">Glycoside hydrolase</fullName>
    </submittedName>
</protein>